<dbReference type="InterPro" id="IPR032695">
    <property type="entry name" value="Integrin_dom_sf"/>
</dbReference>
<evidence type="ECO:0000256" key="19">
    <source>
        <dbReference type="ARBA" id="ARBA00023037"/>
    </source>
</evidence>
<evidence type="ECO:0000256" key="22">
    <source>
        <dbReference type="ARBA" id="ARBA00023170"/>
    </source>
</evidence>
<dbReference type="STRING" id="8022.A0A060X668"/>
<evidence type="ECO:0000313" key="31">
    <source>
        <dbReference type="Proteomes" id="UP000193380"/>
    </source>
</evidence>
<dbReference type="PROSITE" id="PS52047">
    <property type="entry name" value="I_EGF_2"/>
    <property type="match status" value="3"/>
</dbReference>
<feature type="domain" description="Integrin beta subunit cytoplasmic" evidence="28">
    <location>
        <begin position="559"/>
        <end position="605"/>
    </location>
</feature>
<dbReference type="GO" id="GO:0042470">
    <property type="term" value="C:melanosome"/>
    <property type="evidence" value="ECO:0007669"/>
    <property type="project" value="UniProtKB-SubCell"/>
</dbReference>
<evidence type="ECO:0000256" key="7">
    <source>
        <dbReference type="ARBA" id="ARBA00022536"/>
    </source>
</evidence>
<dbReference type="InterPro" id="IPR036349">
    <property type="entry name" value="Integrin_bsu_tail_dom_sf"/>
</dbReference>
<keyword evidence="19 25" id="KW-0401">Integrin</keyword>
<dbReference type="InterPro" id="IPR002369">
    <property type="entry name" value="Integrin_bsu_VWA"/>
</dbReference>
<keyword evidence="23" id="KW-0325">Glycoprotein</keyword>
<dbReference type="PANTHER" id="PTHR10082">
    <property type="entry name" value="INTEGRIN BETA SUBUNIT"/>
    <property type="match status" value="1"/>
</dbReference>
<accession>A0A060X668</accession>
<dbReference type="PRINTS" id="PR01186">
    <property type="entry name" value="INTEGRINB"/>
</dbReference>
<keyword evidence="9" id="KW-0597">Phosphoprotein</keyword>
<dbReference type="PaxDb" id="8022-A0A060X668"/>
<feature type="domain" description="Integrin beta subunit tail" evidence="29">
    <location>
        <begin position="451"/>
        <end position="535"/>
    </location>
</feature>
<evidence type="ECO:0000256" key="25">
    <source>
        <dbReference type="RuleBase" id="RU000633"/>
    </source>
</evidence>
<evidence type="ECO:0000256" key="15">
    <source>
        <dbReference type="ARBA" id="ARBA00022842"/>
    </source>
</evidence>
<dbReference type="Gene3D" id="2.60.40.1510">
    <property type="entry name" value="ntegrin, alpha v. Chain A, domain 3"/>
    <property type="match status" value="1"/>
</dbReference>
<evidence type="ECO:0000256" key="11">
    <source>
        <dbReference type="ARBA" id="ARBA00022723"/>
    </source>
</evidence>
<dbReference type="InterPro" id="IPR036465">
    <property type="entry name" value="vWFA_dom_sf"/>
</dbReference>
<reference evidence="30" key="2">
    <citation type="submission" date="2014-03" db="EMBL/GenBank/DDBJ databases">
        <authorList>
            <person name="Genoscope - CEA"/>
        </authorList>
    </citation>
    <scope>NUCLEOTIDE SEQUENCE</scope>
</reference>
<dbReference type="InterPro" id="IPR057243">
    <property type="entry name" value="Integrin_I-EGF_CS"/>
</dbReference>
<dbReference type="FunFam" id="2.10.25.10:FF:000043">
    <property type="entry name" value="Integrin beta"/>
    <property type="match status" value="1"/>
</dbReference>
<evidence type="ECO:0000256" key="18">
    <source>
        <dbReference type="ARBA" id="ARBA00022989"/>
    </source>
</evidence>
<dbReference type="GO" id="GO:0070051">
    <property type="term" value="F:fibrinogen binding"/>
    <property type="evidence" value="ECO:0007669"/>
    <property type="project" value="TreeGrafter"/>
</dbReference>
<dbReference type="GO" id="GO:0030027">
    <property type="term" value="C:lamellipodium"/>
    <property type="evidence" value="ECO:0007669"/>
    <property type="project" value="UniProtKB-SubCell"/>
</dbReference>
<dbReference type="Proteomes" id="UP000193380">
    <property type="component" value="Unassembled WGS sequence"/>
</dbReference>
<evidence type="ECO:0000256" key="17">
    <source>
        <dbReference type="ARBA" id="ARBA00022949"/>
    </source>
</evidence>
<dbReference type="FunFam" id="4.10.1240.30:FF:000001">
    <property type="entry name" value="Integrin beta"/>
    <property type="match status" value="1"/>
</dbReference>
<evidence type="ECO:0000259" key="27">
    <source>
        <dbReference type="SMART" id="SM00187"/>
    </source>
</evidence>
<dbReference type="Gene3D" id="1.20.5.100">
    <property type="entry name" value="Cytochrome c1, transmembrane anchor, C-terminal"/>
    <property type="match status" value="1"/>
</dbReference>
<dbReference type="GO" id="GO:0007229">
    <property type="term" value="P:integrin-mediated signaling pathway"/>
    <property type="evidence" value="ECO:0007669"/>
    <property type="project" value="UniProtKB-KW"/>
</dbReference>
<dbReference type="EMBL" id="FR905014">
    <property type="protein sequence ID" value="CDQ74961.1"/>
    <property type="molecule type" value="Genomic_DNA"/>
</dbReference>
<dbReference type="GO" id="GO:0046872">
    <property type="term" value="F:metal ion binding"/>
    <property type="evidence" value="ECO:0007669"/>
    <property type="project" value="UniProtKB-KW"/>
</dbReference>
<evidence type="ECO:0000313" key="30">
    <source>
        <dbReference type="EMBL" id="CDQ74961.1"/>
    </source>
</evidence>
<evidence type="ECO:0000256" key="6">
    <source>
        <dbReference type="ARBA" id="ARBA00022475"/>
    </source>
</evidence>
<dbReference type="GO" id="GO:0009986">
    <property type="term" value="C:cell surface"/>
    <property type="evidence" value="ECO:0007669"/>
    <property type="project" value="TreeGrafter"/>
</dbReference>
<dbReference type="GO" id="GO:0033627">
    <property type="term" value="P:cell adhesion mediated by integrin"/>
    <property type="evidence" value="ECO:0007669"/>
    <property type="project" value="TreeGrafter"/>
</dbReference>
<dbReference type="FunFam" id="2.10.25.10:FF:000075">
    <property type="entry name" value="Integrin beta"/>
    <property type="match status" value="1"/>
</dbReference>
<dbReference type="FunFam" id="1.20.5.100:FF:000002">
    <property type="entry name" value="Integrin beta"/>
    <property type="match status" value="1"/>
</dbReference>
<dbReference type="AlphaFoldDB" id="A0A060X668"/>
<dbReference type="GO" id="GO:0005925">
    <property type="term" value="C:focal adhesion"/>
    <property type="evidence" value="ECO:0007669"/>
    <property type="project" value="TreeGrafter"/>
</dbReference>
<keyword evidence="15" id="KW-0460">Magnesium</keyword>
<evidence type="ECO:0000256" key="16">
    <source>
        <dbReference type="ARBA" id="ARBA00022889"/>
    </source>
</evidence>
<dbReference type="InterPro" id="IPR040622">
    <property type="entry name" value="EGF_integrin_1"/>
</dbReference>
<dbReference type="FunFam" id="2.10.25.10:FF:000076">
    <property type="entry name" value="Integrin beta"/>
    <property type="match status" value="1"/>
</dbReference>
<dbReference type="GO" id="GO:0007160">
    <property type="term" value="P:cell-matrix adhesion"/>
    <property type="evidence" value="ECO:0007669"/>
    <property type="project" value="TreeGrafter"/>
</dbReference>
<proteinExistence type="inferred from homology"/>
<keyword evidence="21" id="KW-1015">Disulfide bond</keyword>
<keyword evidence="13" id="KW-0677">Repeat</keyword>
<dbReference type="FunFam" id="3.40.50.410:FF:000002">
    <property type="entry name" value="Integrin beta"/>
    <property type="match status" value="1"/>
</dbReference>
<dbReference type="SUPFAM" id="SSF69687">
    <property type="entry name" value="Integrin beta tail domain"/>
    <property type="match status" value="1"/>
</dbReference>
<keyword evidence="12" id="KW-0732">Signal</keyword>
<dbReference type="GO" id="GO:0045202">
    <property type="term" value="C:synapse"/>
    <property type="evidence" value="ECO:0007669"/>
    <property type="project" value="TreeGrafter"/>
</dbReference>
<dbReference type="PANTHER" id="PTHR10082:SF25">
    <property type="entry name" value="INTEGRIN BETA-3"/>
    <property type="match status" value="1"/>
</dbReference>
<evidence type="ECO:0000256" key="2">
    <source>
        <dbReference type="ARBA" id="ARBA00004223"/>
    </source>
</evidence>
<feature type="transmembrane region" description="Helical" evidence="26">
    <location>
        <begin position="536"/>
        <end position="558"/>
    </location>
</feature>
<sequence>MDYLINSLIGRINTTCLPQFGYKHVLSLTEEVGRFTEEVKKQIVSRNRDAPEGGFDAIIQAAVCNEKIGWRQGASHLLIFTTDAKTHVALDGRLAGIVQPNDGKCHLNSENMYSMSTIMDYPSLALITEKMSENNINLIFAVTSPVVPLYQNYSELIPGTTVGTLSNDSGNVIQLILNAYATHTLLTYIPFSRTTYSHYTFLLCATHLLTALTSSTSTPPPFYSSTQVSFSVEARARGCPKDKRKTFVIKPVGFKDSLTVTVTFECECKCQARAEPLSPVCNNGNGTYECGICLCHPGRLGPRCECAEGDYSTTEQDRCSVPSTVGIGGAGGPGAAVCTGRGDCVCGQCVCHSSDFGKVWGKLCECDDFNCLRYKGELCSGHGTCDCGFCQCDSDWQGENCNCSRRTDTCMSSLGLLCSGRGQCVCGACECTQPGAYGATCDKCPTCPDACTMKKECVECKHFKRGKLFDDNTCTRICRDEIQLVDDLEFHDKNAVNCTYKDEDDCVERFQYYEDASGKSILFVVKEPDCPKGPDILVVLLSVAGAILVLGLAGLLIWKLLVTIHDRREFAKFEEERARAKWDTVHNPLYKGATSTFTNITYRGNKE</sequence>
<evidence type="ECO:0000256" key="14">
    <source>
        <dbReference type="ARBA" id="ARBA00022837"/>
    </source>
</evidence>
<evidence type="ECO:0000256" key="8">
    <source>
        <dbReference type="ARBA" id="ARBA00022541"/>
    </source>
</evidence>
<dbReference type="SUPFAM" id="SSF69179">
    <property type="entry name" value="Integrin domains"/>
    <property type="match status" value="1"/>
</dbReference>
<dbReference type="SMART" id="SM00187">
    <property type="entry name" value="INB"/>
    <property type="match status" value="1"/>
</dbReference>
<organism evidence="30 31">
    <name type="scientific">Oncorhynchus mykiss</name>
    <name type="common">Rainbow trout</name>
    <name type="synonym">Salmo gairdneri</name>
    <dbReference type="NCBI Taxonomy" id="8022"/>
    <lineage>
        <taxon>Eukaryota</taxon>
        <taxon>Metazoa</taxon>
        <taxon>Chordata</taxon>
        <taxon>Craniata</taxon>
        <taxon>Vertebrata</taxon>
        <taxon>Euteleostomi</taxon>
        <taxon>Actinopterygii</taxon>
        <taxon>Neopterygii</taxon>
        <taxon>Teleostei</taxon>
        <taxon>Protacanthopterygii</taxon>
        <taxon>Salmoniformes</taxon>
        <taxon>Salmonidae</taxon>
        <taxon>Salmoninae</taxon>
        <taxon>Oncorhynchus</taxon>
    </lineage>
</organism>
<evidence type="ECO:0000256" key="13">
    <source>
        <dbReference type="ARBA" id="ARBA00022737"/>
    </source>
</evidence>
<evidence type="ECO:0000256" key="21">
    <source>
        <dbReference type="ARBA" id="ARBA00023157"/>
    </source>
</evidence>
<dbReference type="Gene3D" id="4.10.1240.30">
    <property type="match status" value="1"/>
</dbReference>
<keyword evidence="11" id="KW-0479">Metal-binding</keyword>
<dbReference type="GO" id="GO:0005178">
    <property type="term" value="F:integrin binding"/>
    <property type="evidence" value="ECO:0007669"/>
    <property type="project" value="TreeGrafter"/>
</dbReference>
<evidence type="ECO:0000256" key="20">
    <source>
        <dbReference type="ARBA" id="ARBA00023136"/>
    </source>
</evidence>
<dbReference type="InterPro" id="IPR012896">
    <property type="entry name" value="Integrin_bsu_tail"/>
</dbReference>
<dbReference type="Pfam" id="PF00362">
    <property type="entry name" value="Integrin_beta"/>
    <property type="match status" value="1"/>
</dbReference>
<evidence type="ECO:0000256" key="10">
    <source>
        <dbReference type="ARBA" id="ARBA00022692"/>
    </source>
</evidence>
<keyword evidence="22" id="KW-0675">Receptor</keyword>
<evidence type="ECO:0000256" key="12">
    <source>
        <dbReference type="ARBA" id="ARBA00022729"/>
    </source>
</evidence>
<dbReference type="Gene3D" id="2.10.25.10">
    <property type="entry name" value="Laminin"/>
    <property type="match status" value="3"/>
</dbReference>
<dbReference type="Pfam" id="PF08725">
    <property type="entry name" value="Integrin_b_cyt"/>
    <property type="match status" value="1"/>
</dbReference>
<keyword evidence="20 26" id="KW-0472">Membrane</keyword>
<dbReference type="GO" id="GO:0008305">
    <property type="term" value="C:integrin complex"/>
    <property type="evidence" value="ECO:0007669"/>
    <property type="project" value="TreeGrafter"/>
</dbReference>
<dbReference type="Gene3D" id="3.40.50.410">
    <property type="entry name" value="von Willebrand factor, type A domain"/>
    <property type="match status" value="1"/>
</dbReference>
<dbReference type="GO" id="GO:0001968">
    <property type="term" value="F:fibronectin binding"/>
    <property type="evidence" value="ECO:0007669"/>
    <property type="project" value="TreeGrafter"/>
</dbReference>
<dbReference type="PROSITE" id="PS00243">
    <property type="entry name" value="I_EGF_1"/>
    <property type="match status" value="1"/>
</dbReference>
<gene>
    <name evidence="30" type="ORF">GSONMT00004182001</name>
</gene>
<comment type="subcellular location">
    <subcellularLocation>
        <location evidence="25">Cell membrane</location>
        <topology evidence="25">Single-pass type I membrane protein</topology>
    </subcellularLocation>
    <subcellularLocation>
        <location evidence="3">Cell projection</location>
        <location evidence="3">Invadopodium membrane</location>
        <topology evidence="3">Single-pass type I membrane protein</topology>
    </subcellularLocation>
    <subcellularLocation>
        <location evidence="4">Cell projection</location>
        <location evidence="4">Lamellipodium</location>
    </subcellularLocation>
    <subcellularLocation>
        <location evidence="1">Cell projection</location>
        <location evidence="1">Ruffle membrane</location>
        <topology evidence="1">Single-pass type I membrane protein</topology>
    </subcellularLocation>
    <subcellularLocation>
        <location evidence="2">Melanosome</location>
    </subcellularLocation>
</comment>
<dbReference type="GO" id="GO:0016477">
    <property type="term" value="P:cell migration"/>
    <property type="evidence" value="ECO:0007669"/>
    <property type="project" value="TreeGrafter"/>
</dbReference>
<evidence type="ECO:0000256" key="3">
    <source>
        <dbReference type="ARBA" id="ARBA00004297"/>
    </source>
</evidence>
<evidence type="ECO:0000256" key="1">
    <source>
        <dbReference type="ARBA" id="ARBA00004199"/>
    </source>
</evidence>
<dbReference type="InterPro" id="IPR014836">
    <property type="entry name" value="Integrin_bsu_cyt_dom"/>
</dbReference>
<dbReference type="Pfam" id="PF18372">
    <property type="entry name" value="I-EGF_1"/>
    <property type="match status" value="1"/>
</dbReference>
<keyword evidence="10 25" id="KW-0812">Transmembrane</keyword>
<evidence type="ECO:0000256" key="4">
    <source>
        <dbReference type="ARBA" id="ARBA00004510"/>
    </source>
</evidence>
<dbReference type="Pfam" id="PF07974">
    <property type="entry name" value="EGF_2"/>
    <property type="match status" value="2"/>
</dbReference>
<dbReference type="GO" id="GO:0032587">
    <property type="term" value="C:ruffle membrane"/>
    <property type="evidence" value="ECO:0007669"/>
    <property type="project" value="UniProtKB-SubCell"/>
</dbReference>
<keyword evidence="24" id="KW-0966">Cell projection</keyword>
<keyword evidence="17" id="KW-0965">Cell junction</keyword>
<feature type="domain" description="Integrin beta subunit VWA" evidence="27">
    <location>
        <begin position="1"/>
        <end position="268"/>
    </location>
</feature>
<dbReference type="SMART" id="SM01242">
    <property type="entry name" value="Integrin_B_tail"/>
    <property type="match status" value="1"/>
</dbReference>
<name>A0A060X668_ONCMY</name>
<dbReference type="InterPro" id="IPR057073">
    <property type="entry name" value="EGF_integrin_2"/>
</dbReference>
<evidence type="ECO:0000256" key="26">
    <source>
        <dbReference type="SAM" id="Phobius"/>
    </source>
</evidence>
<keyword evidence="8" id="KW-0517">Myogenesis</keyword>
<protein>
    <recommendedName>
        <fullName evidence="25">Integrin beta</fullName>
    </recommendedName>
</protein>
<keyword evidence="6" id="KW-1003">Cell membrane</keyword>
<evidence type="ECO:0000256" key="23">
    <source>
        <dbReference type="ARBA" id="ARBA00023180"/>
    </source>
</evidence>
<reference evidence="30" key="1">
    <citation type="journal article" date="2014" name="Nat. Commun.">
        <title>The rainbow trout genome provides novel insights into evolution after whole-genome duplication in vertebrates.</title>
        <authorList>
            <person name="Berthelot C."/>
            <person name="Brunet F."/>
            <person name="Chalopin D."/>
            <person name="Juanchich A."/>
            <person name="Bernard M."/>
            <person name="Noel B."/>
            <person name="Bento P."/>
            <person name="Da Silva C."/>
            <person name="Labadie K."/>
            <person name="Alberti A."/>
            <person name="Aury J.M."/>
            <person name="Louis A."/>
            <person name="Dehais P."/>
            <person name="Bardou P."/>
            <person name="Montfort J."/>
            <person name="Klopp C."/>
            <person name="Cabau C."/>
            <person name="Gaspin C."/>
            <person name="Thorgaard G.H."/>
            <person name="Boussaha M."/>
            <person name="Quillet E."/>
            <person name="Guyomard R."/>
            <person name="Galiana D."/>
            <person name="Bobe J."/>
            <person name="Volff J.N."/>
            <person name="Genet C."/>
            <person name="Wincker P."/>
            <person name="Jaillon O."/>
            <person name="Roest Crollius H."/>
            <person name="Guiguen Y."/>
        </authorList>
    </citation>
    <scope>NUCLEOTIDE SEQUENCE [LARGE SCALE GENOMIC DNA]</scope>
</reference>
<keyword evidence="16 25" id="KW-0130">Cell adhesion</keyword>
<dbReference type="Pfam" id="PF07965">
    <property type="entry name" value="Integrin_B_tail"/>
    <property type="match status" value="1"/>
</dbReference>
<keyword evidence="7" id="KW-0245">EGF-like domain</keyword>
<dbReference type="SUPFAM" id="SSF53300">
    <property type="entry name" value="vWA-like"/>
    <property type="match status" value="1"/>
</dbReference>
<keyword evidence="18 26" id="KW-1133">Transmembrane helix</keyword>
<keyword evidence="14" id="KW-0106">Calcium</keyword>
<evidence type="ECO:0000256" key="24">
    <source>
        <dbReference type="ARBA" id="ARBA00023273"/>
    </source>
</evidence>
<dbReference type="SMART" id="SM01241">
    <property type="entry name" value="Integrin_b_cyt"/>
    <property type="match status" value="1"/>
</dbReference>
<evidence type="ECO:0000256" key="5">
    <source>
        <dbReference type="ARBA" id="ARBA00007449"/>
    </source>
</evidence>
<dbReference type="SUPFAM" id="SSF57196">
    <property type="entry name" value="EGF/Laminin"/>
    <property type="match status" value="2"/>
</dbReference>
<evidence type="ECO:0000259" key="29">
    <source>
        <dbReference type="SMART" id="SM01242"/>
    </source>
</evidence>
<evidence type="ECO:0000259" key="28">
    <source>
        <dbReference type="SMART" id="SM01241"/>
    </source>
</evidence>
<dbReference type="Pfam" id="PF23105">
    <property type="entry name" value="EGF_integrin"/>
    <property type="match status" value="1"/>
</dbReference>
<comment type="similarity">
    <text evidence="5 25">Belongs to the integrin beta chain family.</text>
</comment>
<dbReference type="InterPro" id="IPR013111">
    <property type="entry name" value="EGF_extracell"/>
</dbReference>
<dbReference type="GO" id="GO:0007517">
    <property type="term" value="P:muscle organ development"/>
    <property type="evidence" value="ECO:0007669"/>
    <property type="project" value="UniProtKB-KW"/>
</dbReference>
<dbReference type="InterPro" id="IPR015812">
    <property type="entry name" value="Integrin_bsu"/>
</dbReference>
<dbReference type="GO" id="GO:0070527">
    <property type="term" value="P:platelet aggregation"/>
    <property type="evidence" value="ECO:0007669"/>
    <property type="project" value="TreeGrafter"/>
</dbReference>
<evidence type="ECO:0000256" key="9">
    <source>
        <dbReference type="ARBA" id="ARBA00022553"/>
    </source>
</evidence>